<dbReference type="SMART" id="SM00544">
    <property type="entry name" value="MA3"/>
    <property type="match status" value="1"/>
</dbReference>
<organism evidence="9 10">
    <name type="scientific">Carya illinoinensis</name>
    <name type="common">Pecan</name>
    <dbReference type="NCBI Taxonomy" id="32201"/>
    <lineage>
        <taxon>Eukaryota</taxon>
        <taxon>Viridiplantae</taxon>
        <taxon>Streptophyta</taxon>
        <taxon>Embryophyta</taxon>
        <taxon>Tracheophyta</taxon>
        <taxon>Spermatophyta</taxon>
        <taxon>Magnoliopsida</taxon>
        <taxon>eudicotyledons</taxon>
        <taxon>Gunneridae</taxon>
        <taxon>Pentapetalae</taxon>
        <taxon>rosids</taxon>
        <taxon>fabids</taxon>
        <taxon>Fagales</taxon>
        <taxon>Juglandaceae</taxon>
        <taxon>Carya</taxon>
    </lineage>
</organism>
<evidence type="ECO:0000256" key="2">
    <source>
        <dbReference type="ARBA" id="ARBA00022540"/>
    </source>
</evidence>
<feature type="compositionally biased region" description="Basic and acidic residues" evidence="7">
    <location>
        <begin position="1687"/>
        <end position="1697"/>
    </location>
</feature>
<evidence type="ECO:0000259" key="8">
    <source>
        <dbReference type="PROSITE" id="PS51366"/>
    </source>
</evidence>
<feature type="compositionally biased region" description="Basic and acidic residues" evidence="7">
    <location>
        <begin position="1"/>
        <end position="23"/>
    </location>
</feature>
<feature type="region of interest" description="Disordered" evidence="7">
    <location>
        <begin position="1357"/>
        <end position="1386"/>
    </location>
</feature>
<dbReference type="GO" id="GO:0003743">
    <property type="term" value="F:translation initiation factor activity"/>
    <property type="evidence" value="ECO:0007669"/>
    <property type="project" value="UniProtKB-KW"/>
</dbReference>
<proteinExistence type="inferred from homology"/>
<feature type="compositionally biased region" description="Low complexity" evidence="7">
    <location>
        <begin position="1005"/>
        <end position="1018"/>
    </location>
</feature>
<feature type="compositionally biased region" description="Basic and acidic residues" evidence="7">
    <location>
        <begin position="193"/>
        <end position="205"/>
    </location>
</feature>
<evidence type="ECO:0000256" key="5">
    <source>
        <dbReference type="ARBA" id="ARBA00067320"/>
    </source>
</evidence>
<keyword evidence="2" id="KW-0396">Initiation factor</keyword>
<reference evidence="9" key="1">
    <citation type="submission" date="2021-01" db="EMBL/GenBank/DDBJ databases">
        <authorList>
            <person name="Lovell J.T."/>
            <person name="Bentley N."/>
            <person name="Bhattarai G."/>
            <person name="Jenkins J.W."/>
            <person name="Sreedasyam A."/>
            <person name="Alarcon Y."/>
            <person name="Bock C."/>
            <person name="Boston L."/>
            <person name="Carlson J."/>
            <person name="Cervantes K."/>
            <person name="Clermont K."/>
            <person name="Krom N."/>
            <person name="Kubenka K."/>
            <person name="Mamidi S."/>
            <person name="Mattison C."/>
            <person name="Monteros M."/>
            <person name="Pisani C."/>
            <person name="Plott C."/>
            <person name="Rajasekar S."/>
            <person name="Rhein H.S."/>
            <person name="Rohla C."/>
            <person name="Song M."/>
            <person name="Hilaire R.S."/>
            <person name="Shu S."/>
            <person name="Wells L."/>
            <person name="Wang X."/>
            <person name="Webber J."/>
            <person name="Heerema R.J."/>
            <person name="Klein P."/>
            <person name="Conner P."/>
            <person name="Grauke L."/>
            <person name="Grimwood J."/>
            <person name="Schmutz J."/>
            <person name="Randall J.J."/>
        </authorList>
    </citation>
    <scope>NUCLEOTIDE SEQUENCE</scope>
    <source>
        <tissue evidence="9">Leaf</tissue>
    </source>
</reference>
<feature type="compositionally biased region" description="Basic and acidic residues" evidence="7">
    <location>
        <begin position="1494"/>
        <end position="1511"/>
    </location>
</feature>
<dbReference type="PANTHER" id="PTHR23253">
    <property type="entry name" value="EUKARYOTIC TRANSLATION INITIATION FACTOR 4 GAMMA"/>
    <property type="match status" value="1"/>
</dbReference>
<feature type="compositionally biased region" description="Basic and acidic residues" evidence="7">
    <location>
        <begin position="389"/>
        <end position="402"/>
    </location>
</feature>
<evidence type="ECO:0000256" key="6">
    <source>
        <dbReference type="ARBA" id="ARBA00075135"/>
    </source>
</evidence>
<dbReference type="InterPro" id="IPR003891">
    <property type="entry name" value="Initiation_fac_eIF4g_MI"/>
</dbReference>
<evidence type="ECO:0000313" key="9">
    <source>
        <dbReference type="EMBL" id="KAG6680081.1"/>
    </source>
</evidence>
<feature type="compositionally biased region" description="Low complexity" evidence="7">
    <location>
        <begin position="72"/>
        <end position="89"/>
    </location>
</feature>
<dbReference type="EMBL" id="CM031837">
    <property type="protein sequence ID" value="KAG6680081.1"/>
    <property type="molecule type" value="Genomic_DNA"/>
</dbReference>
<dbReference type="PROSITE" id="PS51366">
    <property type="entry name" value="MI"/>
    <property type="match status" value="1"/>
</dbReference>
<feature type="region of interest" description="Disordered" evidence="7">
    <location>
        <begin position="1489"/>
        <end position="1560"/>
    </location>
</feature>
<dbReference type="GO" id="GO:0016281">
    <property type="term" value="C:eukaryotic translation initiation factor 4F complex"/>
    <property type="evidence" value="ECO:0007669"/>
    <property type="project" value="TreeGrafter"/>
</dbReference>
<dbReference type="InterPro" id="IPR003890">
    <property type="entry name" value="MIF4G-like_typ-3"/>
</dbReference>
<keyword evidence="4" id="KW-0648">Protein biosynthesis</keyword>
<dbReference type="FunFam" id="1.25.40.180:FF:000024">
    <property type="entry name" value="Eukaryotic translation initiation factor 4G"/>
    <property type="match status" value="1"/>
</dbReference>
<feature type="region of interest" description="Disordered" evidence="7">
    <location>
        <begin position="954"/>
        <end position="976"/>
    </location>
</feature>
<feature type="compositionally biased region" description="Polar residues" evidence="7">
    <location>
        <begin position="1673"/>
        <end position="1684"/>
    </location>
</feature>
<accession>A0A922DA80</accession>
<dbReference type="PANTHER" id="PTHR23253:SF9">
    <property type="entry name" value="EUKARYOTIC TRANSLATION INITIATION FACTOR 4 GAMMA 2"/>
    <property type="match status" value="1"/>
</dbReference>
<sequence length="1915" mass="208241">MSHNQYRSDKSETTQYRRTDRRSASSNQQRGSSGAYGKGGGPAPSPSHNLSSLRSVKKNNNNAQGGGQSRTSLPTVNSSSLESSNASTPRGTAVQNGSHVQPQHGAASDVPTTSAAAKPTELLAPQKSTRAVPKPPTSQSASVNADSTAPRTPAKAPGDASKAFPFQFGSISPGCMNGMQVPARTSSAPPNLDEQKRDQARHDSFRSVAPLPAPSAPKQLPRKDVSPVIQGPVIQANTGEAHSVPKVKKDVQVSPPPPAGQPQKPSVHPMTGMPMQMPFHQPQLPVQFGGPNQQIQSQGMTAASLQIPLNLPLSMGNSPQMQQPMYLPSLQHLPMQTQGLMHQAQGLSFPNQMGQLGNMGISMTPHYPQQQGGNYGGPRKTPVKITHPETREELKLDKRADSYSDVGSAGPRTHPNVHPKSQPIPSYAPSHPISFYSPNSYNASSIFYPPQSSVPLTSSQIAANSQTSRFNYPATQGPQNMTFVNPSAHNPIPVNKTGTQIHGVADPPNLERSRDVHNIISSHPSTTVPITVKPITGPSIGEKVGDSLLSNSSHVVLKGESPKHVRPSGEANLSHPQRDSQSFPQVSLWQMKTSSDSLVSKSLLVVTEQSAAVSDASCSDGLIPDHLSSVSGSPSEESALVVPNYEGRRRETLVRSNSIKDHQKKPGKKGYIQPPHEAASESISTSNFPSSALEHGISTNGGVSGAVLAKTTTTHANSEVVSSFQQSLSSVGDATHDASELKVDSVGEDSTSVSSQICGARIILDTSETVHHARPDEQLDQETVGIDEQGESRLPEGSKLDNIGGEISSEPILLKSQERTKQIEGEQSGQDSGLKAITTNDEVLTSKTVQRGLDEPVRDHTEIGRTTDKLEMCSFKVLSSTDGGSSHGEKSSYLDAFSSRSDSVGSSEVVAIRGISDQLSAHILTPDIAEATSKHEGEGVENIDDLVSFGASGAKDKPISDLNRPKSTGKAKKKRKECLLKADAAGSISDLYNAYKGPEEKKETVASTESTESTSSSVHVKALTDAVELDAPVSEKSRLEKAEPDDWEDAADISTPKLEVSDDGQQIHGILDDHDKDGVGTMTKKYSRDFLLIFSEQCTDLPHGFEITADIAEAVMSGGFNSSHLVERDSYPSPGRIIDRLSGGSRIDRRGSGMIEEDRWSKVPGNFGSGRDVRLDSGHGVNAGFRPGSGGNYGVLRNPRVQTPVQYPGGILHGPSMGSQGGMSRNSPDADRWLRSASIQQRGLIPSPQTPLLIMHRAEKKYEVGKVTDEEEAKQRQLKGILNKLTPQNFEKLFEQVRAVKIDNAVTLTGVISQIFDKALMEPTFCEMYADFCSHLAEELPDFKRVLLNKCQEEFERGEREQEEANKADEEGEIKQSAEEREEKRVKARRRMLGNIRLIGELYKKKMLTERIMHTCIKKLLGQSQTPDEEDVEALCKLMSTIGEMIDHPRAKEHMDAYFDRMKMLSTNSNLSTRVRFMLKDAMDLRKNKWQQRRKVEGPKKIDEVHRDAAQERQAQSSRLSRGLSINQSARRTPMDFGPRGSTVLSSPNAQLGGFRGMSTPVRGLSIQDVRLEDRQSHDTRMPSVPLPQRPSLDDSITLGPQGGLGRGMSIRGPPSMRSTPVADVSPVSPDLRRMAAGLNGYSTLPVRTTYGTREDLVPRYIPDRFAAPAAYESSSSQERNLSYGNRDPRNPDRSSDRSLAISPPARGQGTALPQNVPSEKVWLEERLRDKSMAAIKEYYSARDEKEVELCVKELDSPSFHPSMVSLWVADSLERKDMERDLLAKLLIYLSKSGDGVLTQAQLIKGFESVLTTLEDAVNDAPRAPEFLGHIFAKVITENVIPLREVGWLIHKGGEEPGHLLEVGLAADVLGSTLEIIKSEKGDSDFNEIWASSTLRFEDFRPPDPNRSRKLEKFI</sequence>
<dbReference type="SMART" id="SM00543">
    <property type="entry name" value="MIF4G"/>
    <property type="match status" value="1"/>
</dbReference>
<feature type="compositionally biased region" description="Polar residues" evidence="7">
    <location>
        <begin position="137"/>
        <end position="150"/>
    </location>
</feature>
<dbReference type="Proteomes" id="UP000811246">
    <property type="component" value="Chromosome 13"/>
</dbReference>
<evidence type="ECO:0000313" key="10">
    <source>
        <dbReference type="Proteomes" id="UP000811246"/>
    </source>
</evidence>
<comment type="similarity">
    <text evidence="1">Belongs to the eukaryotic initiation factor 4G family.</text>
</comment>
<feature type="region of interest" description="Disordered" evidence="7">
    <location>
        <begin position="1574"/>
        <end position="1628"/>
    </location>
</feature>
<dbReference type="GO" id="GO:0003729">
    <property type="term" value="F:mRNA binding"/>
    <property type="evidence" value="ECO:0007669"/>
    <property type="project" value="TreeGrafter"/>
</dbReference>
<feature type="domain" description="MI" evidence="8">
    <location>
        <begin position="1727"/>
        <end position="1851"/>
    </location>
</feature>
<feature type="region of interest" description="Disordered" evidence="7">
    <location>
        <begin position="651"/>
        <end position="687"/>
    </location>
</feature>
<dbReference type="GO" id="GO:0006417">
    <property type="term" value="P:regulation of translation"/>
    <property type="evidence" value="ECO:0007669"/>
    <property type="project" value="UniProtKB-KW"/>
</dbReference>
<feature type="region of interest" description="Disordered" evidence="7">
    <location>
        <begin position="558"/>
        <end position="584"/>
    </location>
</feature>
<name>A0A922DA80_CARIL</name>
<feature type="region of interest" description="Disordered" evidence="7">
    <location>
        <begin position="1"/>
        <end position="224"/>
    </location>
</feature>
<feature type="compositionally biased region" description="Basic and acidic residues" evidence="7">
    <location>
        <begin position="651"/>
        <end position="661"/>
    </location>
</feature>
<feature type="region of interest" description="Disordered" evidence="7">
    <location>
        <begin position="998"/>
        <end position="1021"/>
    </location>
</feature>
<keyword evidence="3" id="KW-0810">Translation regulation</keyword>
<feature type="compositionally biased region" description="Basic and acidic residues" evidence="7">
    <location>
        <begin position="1357"/>
        <end position="1385"/>
    </location>
</feature>
<dbReference type="Pfam" id="PF02854">
    <property type="entry name" value="MIF4G"/>
    <property type="match status" value="1"/>
</dbReference>
<dbReference type="FunFam" id="1.25.40.180:FF:000034">
    <property type="entry name" value="Eukaryotic translation initiation factor 4G"/>
    <property type="match status" value="1"/>
</dbReference>
<evidence type="ECO:0000256" key="1">
    <source>
        <dbReference type="ARBA" id="ARBA00005775"/>
    </source>
</evidence>
<protein>
    <recommendedName>
        <fullName evidence="5">Eukaryotic translation initiation factor 4G</fullName>
    </recommendedName>
    <alternativeName>
        <fullName evidence="6">Protein synthesis initiation factor 4G</fullName>
    </alternativeName>
</protein>
<feature type="region of interest" description="Disordered" evidence="7">
    <location>
        <begin position="1669"/>
        <end position="1718"/>
    </location>
</feature>
<feature type="region of interest" description="Disordered" evidence="7">
    <location>
        <begin position="236"/>
        <end position="274"/>
    </location>
</feature>
<gene>
    <name evidence="9" type="ORF">I3842_13G022600</name>
</gene>
<feature type="compositionally biased region" description="Basic residues" evidence="7">
    <location>
        <begin position="967"/>
        <end position="976"/>
    </location>
</feature>
<evidence type="ECO:0000256" key="3">
    <source>
        <dbReference type="ARBA" id="ARBA00022845"/>
    </source>
</evidence>
<comment type="caution">
    <text evidence="9">The sequence shown here is derived from an EMBL/GenBank/DDBJ whole genome shotgun (WGS) entry which is preliminary data.</text>
</comment>
<feature type="compositionally biased region" description="Polar residues" evidence="7">
    <location>
        <begin position="1513"/>
        <end position="1531"/>
    </location>
</feature>
<feature type="region of interest" description="Disordered" evidence="7">
    <location>
        <begin position="389"/>
        <end position="421"/>
    </location>
</feature>
<evidence type="ECO:0000256" key="4">
    <source>
        <dbReference type="ARBA" id="ARBA00022917"/>
    </source>
</evidence>
<evidence type="ECO:0000256" key="7">
    <source>
        <dbReference type="SAM" id="MobiDB-lite"/>
    </source>
</evidence>
<dbReference type="Pfam" id="PF02847">
    <property type="entry name" value="MA3"/>
    <property type="match status" value="1"/>
</dbReference>